<dbReference type="RefSeq" id="WP_186743454.1">
    <property type="nucleotide sequence ID" value="NZ_CP060394.1"/>
</dbReference>
<gene>
    <name evidence="2" type="ORF">H7849_00240</name>
</gene>
<keyword evidence="1" id="KW-1133">Transmembrane helix</keyword>
<dbReference type="KEGG" id="adin:H7849_00240"/>
<accession>A0A7G8BIY0</accession>
<evidence type="ECO:0000313" key="2">
    <source>
        <dbReference type="EMBL" id="QNI32500.1"/>
    </source>
</evidence>
<keyword evidence="1" id="KW-0472">Membrane</keyword>
<dbReference type="AlphaFoldDB" id="A0A7G8BIY0"/>
<dbReference type="EMBL" id="CP060394">
    <property type="protein sequence ID" value="QNI32500.1"/>
    <property type="molecule type" value="Genomic_DNA"/>
</dbReference>
<name>A0A7G8BIY0_9BACT</name>
<dbReference type="Pfam" id="PF04338">
    <property type="entry name" value="DUF481"/>
    <property type="match status" value="1"/>
</dbReference>
<feature type="transmembrane region" description="Helical" evidence="1">
    <location>
        <begin position="12"/>
        <end position="30"/>
    </location>
</feature>
<dbReference type="InterPro" id="IPR007433">
    <property type="entry name" value="DUF481"/>
</dbReference>
<sequence length="399" mass="44464">MLNLTRRFARHATLPLVAMIFFLSAIHLFADDKPQPDVIIFTNGDQLSGKFVQAIGDTVSFHSDIVGDITVEWSKIKELHTAQKIAVIEKSVQIKHHQIPASVPIGTISVANEQITVQPTTNATIAPIPIKNAQYVVDQATLNKQLVGHPGFFQAWNGSATAGLTLVQATQNQYSFNGGVALMRVVPTVSWLDPRNRTTIDYLQSYGKITEPSYIDANGNFVPSTFTKSSIFHADAERDEYVSPRFYFLGQVAFDHNYSQNLDLQQIYGGGIGYTVIKTPKQELDVKATVQYERQAFFNTVTNENQNLIGSTFGGYYTLHLPKSILFTQQVQYIPAWNNTRAYSVSETDALVFPAYKDFGFQIGTLDTYLNNVPLAFPPTKRNSFQFTAGVTYTIKSAY</sequence>
<evidence type="ECO:0000256" key="1">
    <source>
        <dbReference type="SAM" id="Phobius"/>
    </source>
</evidence>
<protein>
    <submittedName>
        <fullName evidence="2">DUF481 domain-containing protein</fullName>
    </submittedName>
</protein>
<evidence type="ECO:0000313" key="3">
    <source>
        <dbReference type="Proteomes" id="UP000515312"/>
    </source>
</evidence>
<dbReference type="Proteomes" id="UP000515312">
    <property type="component" value="Chromosome"/>
</dbReference>
<keyword evidence="3" id="KW-1185">Reference proteome</keyword>
<keyword evidence="1" id="KW-0812">Transmembrane</keyword>
<reference evidence="2 3" key="1">
    <citation type="submission" date="2020-08" db="EMBL/GenBank/DDBJ databases">
        <title>Edaphobacter telluris sp. nov. and Acidobacterium dinghuensis sp. nov., two acidobacteria isolated from forest soil.</title>
        <authorList>
            <person name="Fu J."/>
            <person name="Qiu L."/>
        </authorList>
    </citation>
    <scope>NUCLEOTIDE SEQUENCE [LARGE SCALE GENOMIC DNA]</scope>
    <source>
        <strain evidence="2">4Y35</strain>
    </source>
</reference>
<proteinExistence type="predicted"/>
<organism evidence="2 3">
    <name type="scientific">Alloacidobacterium dinghuense</name>
    <dbReference type="NCBI Taxonomy" id="2763107"/>
    <lineage>
        <taxon>Bacteria</taxon>
        <taxon>Pseudomonadati</taxon>
        <taxon>Acidobacteriota</taxon>
        <taxon>Terriglobia</taxon>
        <taxon>Terriglobales</taxon>
        <taxon>Acidobacteriaceae</taxon>
        <taxon>Alloacidobacterium</taxon>
    </lineage>
</organism>